<keyword evidence="5 12" id="KW-0067">ATP-binding</keyword>
<dbReference type="GO" id="GO:0005524">
    <property type="term" value="F:ATP binding"/>
    <property type="evidence" value="ECO:0007669"/>
    <property type="project" value="UniProtKB-KW"/>
</dbReference>
<dbReference type="PANTHER" id="PTHR43166">
    <property type="entry name" value="AMINO ACID IMPORT ATP-BINDING PROTEIN"/>
    <property type="match status" value="1"/>
</dbReference>
<keyword evidence="4" id="KW-0547">Nucleotide-binding</keyword>
<dbReference type="InterPro" id="IPR003439">
    <property type="entry name" value="ABC_transporter-like_ATP-bd"/>
</dbReference>
<evidence type="ECO:0000256" key="5">
    <source>
        <dbReference type="ARBA" id="ARBA00022840"/>
    </source>
</evidence>
<reference evidence="12 13" key="1">
    <citation type="submission" date="2018-08" db="EMBL/GenBank/DDBJ databases">
        <title>Sequencing the genomes of 1000 actinobacteria strains.</title>
        <authorList>
            <person name="Klenk H.-P."/>
        </authorList>
    </citation>
    <scope>NUCLEOTIDE SEQUENCE [LARGE SCALE GENOMIC DNA]</scope>
    <source>
        <strain evidence="12 13">DSM 22967</strain>
    </source>
</reference>
<keyword evidence="3" id="KW-1003">Cell membrane</keyword>
<dbReference type="OrthoDB" id="4283894at2"/>
<evidence type="ECO:0000256" key="2">
    <source>
        <dbReference type="ARBA" id="ARBA00022448"/>
    </source>
</evidence>
<dbReference type="PROSITE" id="PS50893">
    <property type="entry name" value="ABC_TRANSPORTER_2"/>
    <property type="match status" value="1"/>
</dbReference>
<dbReference type="EMBL" id="QTUA01000001">
    <property type="protein sequence ID" value="REF29501.1"/>
    <property type="molecule type" value="Genomic_DNA"/>
</dbReference>
<dbReference type="AlphaFoldDB" id="A0A3D9UXG6"/>
<dbReference type="InterPro" id="IPR041701">
    <property type="entry name" value="MetN_ABC"/>
</dbReference>
<evidence type="ECO:0000256" key="9">
    <source>
        <dbReference type="ARBA" id="ARBA00054718"/>
    </source>
</evidence>
<evidence type="ECO:0000256" key="3">
    <source>
        <dbReference type="ARBA" id="ARBA00022475"/>
    </source>
</evidence>
<evidence type="ECO:0000256" key="7">
    <source>
        <dbReference type="ARBA" id="ARBA00022970"/>
    </source>
</evidence>
<dbReference type="FunFam" id="3.40.50.300:FF:000056">
    <property type="entry name" value="Cell division ATP-binding protein FtsE"/>
    <property type="match status" value="1"/>
</dbReference>
<dbReference type="CDD" id="cd03258">
    <property type="entry name" value="ABC_MetN_methionine_transporter"/>
    <property type="match status" value="1"/>
</dbReference>
<feature type="domain" description="ABC transporter" evidence="11">
    <location>
        <begin position="6"/>
        <end position="245"/>
    </location>
</feature>
<dbReference type="InterPro" id="IPR017871">
    <property type="entry name" value="ABC_transporter-like_CS"/>
</dbReference>
<name>A0A3D9UXG6_9MICO</name>
<dbReference type="GO" id="GO:0005886">
    <property type="term" value="C:plasma membrane"/>
    <property type="evidence" value="ECO:0007669"/>
    <property type="project" value="UniProtKB-ARBA"/>
</dbReference>
<comment type="subunit">
    <text evidence="10">Homodimer. Forms a membrane-associated complex with FtsX.</text>
</comment>
<dbReference type="PANTHER" id="PTHR43166:SF30">
    <property type="entry name" value="METHIONINE IMPORT ATP-BINDING PROTEIN METN"/>
    <property type="match status" value="1"/>
</dbReference>
<dbReference type="SMART" id="SM00382">
    <property type="entry name" value="AAA"/>
    <property type="match status" value="1"/>
</dbReference>
<dbReference type="RefSeq" id="WP_115921615.1">
    <property type="nucleotide sequence ID" value="NZ_QTUA01000001.1"/>
</dbReference>
<evidence type="ECO:0000259" key="11">
    <source>
        <dbReference type="PROSITE" id="PS50893"/>
    </source>
</evidence>
<organism evidence="12 13">
    <name type="scientific">Calidifontibacter indicus</name>
    <dbReference type="NCBI Taxonomy" id="419650"/>
    <lineage>
        <taxon>Bacteria</taxon>
        <taxon>Bacillati</taxon>
        <taxon>Actinomycetota</taxon>
        <taxon>Actinomycetes</taxon>
        <taxon>Micrococcales</taxon>
        <taxon>Dermacoccaceae</taxon>
        <taxon>Calidifontibacter</taxon>
    </lineage>
</organism>
<dbReference type="Pfam" id="PF00005">
    <property type="entry name" value="ABC_tran"/>
    <property type="match status" value="1"/>
</dbReference>
<dbReference type="Gene3D" id="3.40.50.300">
    <property type="entry name" value="P-loop containing nucleotide triphosphate hydrolases"/>
    <property type="match status" value="1"/>
</dbReference>
<keyword evidence="13" id="KW-1185">Reference proteome</keyword>
<keyword evidence="6" id="KW-1278">Translocase</keyword>
<dbReference type="InterPro" id="IPR003593">
    <property type="entry name" value="AAA+_ATPase"/>
</dbReference>
<dbReference type="GO" id="GO:0016887">
    <property type="term" value="F:ATP hydrolysis activity"/>
    <property type="evidence" value="ECO:0007669"/>
    <property type="project" value="InterPro"/>
</dbReference>
<dbReference type="PROSITE" id="PS00211">
    <property type="entry name" value="ABC_TRANSPORTER_1"/>
    <property type="match status" value="1"/>
</dbReference>
<evidence type="ECO:0000256" key="1">
    <source>
        <dbReference type="ARBA" id="ARBA00005417"/>
    </source>
</evidence>
<dbReference type="SUPFAM" id="SSF52540">
    <property type="entry name" value="P-loop containing nucleoside triphosphate hydrolases"/>
    <property type="match status" value="1"/>
</dbReference>
<comment type="caution">
    <text evidence="12">The sequence shown here is derived from an EMBL/GenBank/DDBJ whole genome shotgun (WGS) entry which is preliminary data.</text>
</comment>
<keyword evidence="7" id="KW-0029">Amino-acid transport</keyword>
<dbReference type="GO" id="GO:0006865">
    <property type="term" value="P:amino acid transport"/>
    <property type="evidence" value="ECO:0007669"/>
    <property type="project" value="UniProtKB-KW"/>
</dbReference>
<evidence type="ECO:0000256" key="4">
    <source>
        <dbReference type="ARBA" id="ARBA00022741"/>
    </source>
</evidence>
<accession>A0A3D9UXG6</accession>
<keyword evidence="8" id="KW-0472">Membrane</keyword>
<dbReference type="Proteomes" id="UP000256253">
    <property type="component" value="Unassembled WGS sequence"/>
</dbReference>
<protein>
    <submittedName>
        <fullName evidence="12">D-methionine transport system ATP-binding protein</fullName>
    </submittedName>
</protein>
<evidence type="ECO:0000313" key="12">
    <source>
        <dbReference type="EMBL" id="REF29501.1"/>
    </source>
</evidence>
<comment type="function">
    <text evidence="9">Part of the ABC transporter FtsEX involved in cellular division. Has ATPase activity.</text>
</comment>
<evidence type="ECO:0000256" key="6">
    <source>
        <dbReference type="ARBA" id="ARBA00022967"/>
    </source>
</evidence>
<comment type="similarity">
    <text evidence="1">Belongs to the ABC transporter superfamily.</text>
</comment>
<dbReference type="InterPro" id="IPR050086">
    <property type="entry name" value="MetN_ABC_transporter-like"/>
</dbReference>
<proteinExistence type="inferred from homology"/>
<evidence type="ECO:0000256" key="8">
    <source>
        <dbReference type="ARBA" id="ARBA00023136"/>
    </source>
</evidence>
<sequence>MSDPIIRFDKVGKTFRRGKTEIHALDDISLDIEPGEIFAFIGFSGAGKSTLVRLINGLEAPTEGTVTVHGHVLNDLPAKKIRELRGDIGMVFQQFNLLQSRTVYGNVAYPLELAGWSKRDIYDRITELLHFVGLTERAWAYPEELSGGQKQRVGIARALATRPSILLADEATSALDPDTTRDVLALLRKANDELGTTVVVITHEMDVVRSLADRVAVLDAGRLVEHGTVRDIFTAPEADATRRIVGATLDIEPDPEQAEQLEAAHTGRIVTVTANPGENLGVVLGNVGRTGVGLEFVHGGVTRIKDDDLTTFTLNLTGPTDAVDGVVAELAQIATVKEVA</sequence>
<dbReference type="InterPro" id="IPR027417">
    <property type="entry name" value="P-loop_NTPase"/>
</dbReference>
<evidence type="ECO:0000256" key="10">
    <source>
        <dbReference type="ARBA" id="ARBA00063837"/>
    </source>
</evidence>
<keyword evidence="2" id="KW-0813">Transport</keyword>
<gene>
    <name evidence="12" type="ORF">DFJ65_0452</name>
</gene>
<evidence type="ECO:0000313" key="13">
    <source>
        <dbReference type="Proteomes" id="UP000256253"/>
    </source>
</evidence>